<dbReference type="OrthoDB" id="5522631at2"/>
<dbReference type="AlphaFoldDB" id="A0A1N6XKH6"/>
<protein>
    <recommendedName>
        <fullName evidence="3">Helix-turn-helix domain-containing protein</fullName>
    </recommendedName>
</protein>
<dbReference type="SUPFAM" id="SSF46689">
    <property type="entry name" value="Homeodomain-like"/>
    <property type="match status" value="1"/>
</dbReference>
<reference evidence="1 2" key="1">
    <citation type="submission" date="2017-01" db="EMBL/GenBank/DDBJ databases">
        <authorList>
            <person name="Mah S.A."/>
            <person name="Swanson W.J."/>
            <person name="Moy G.W."/>
            <person name="Vacquier V.D."/>
        </authorList>
    </citation>
    <scope>NUCLEOTIDE SEQUENCE [LARGE SCALE GENOMIC DNA]</scope>
    <source>
        <strain evidence="1 2">ASpG1</strain>
    </source>
</reference>
<accession>A0A1N6XKH6</accession>
<name>A0A1N6XKH6_9SPIO</name>
<proteinExistence type="predicted"/>
<dbReference type="RefSeq" id="WP_143559265.1">
    <property type="nucleotide sequence ID" value="NZ_FTMS01000026.1"/>
</dbReference>
<evidence type="ECO:0000313" key="1">
    <source>
        <dbReference type="EMBL" id="SIR02854.1"/>
    </source>
</evidence>
<dbReference type="STRING" id="159291.SAMN05920897_12612"/>
<gene>
    <name evidence="1" type="ORF">SAMN05920897_12612</name>
</gene>
<organism evidence="1 2">
    <name type="scientific">Alkalispirochaeta americana</name>
    <dbReference type="NCBI Taxonomy" id="159291"/>
    <lineage>
        <taxon>Bacteria</taxon>
        <taxon>Pseudomonadati</taxon>
        <taxon>Spirochaetota</taxon>
        <taxon>Spirochaetia</taxon>
        <taxon>Spirochaetales</taxon>
        <taxon>Spirochaetaceae</taxon>
        <taxon>Alkalispirochaeta</taxon>
    </lineage>
</organism>
<evidence type="ECO:0008006" key="3">
    <source>
        <dbReference type="Google" id="ProtNLM"/>
    </source>
</evidence>
<keyword evidence="2" id="KW-1185">Reference proteome</keyword>
<dbReference type="InterPro" id="IPR009057">
    <property type="entry name" value="Homeodomain-like_sf"/>
</dbReference>
<evidence type="ECO:0000313" key="2">
    <source>
        <dbReference type="Proteomes" id="UP000186400"/>
    </source>
</evidence>
<sequence>MTSESQREERRQAVLEFRYGVVAALANPYLDHGALKEAIREKARRTYDIPYSRKTTITESCIRKWLSAYRKYGREGLMPKIRADQGISRVLSAEEQTAFLEELAQYPKLTAGAVYRKLLEERTISTRISSSSLSRIVVAAGMSRNERLQEAVREKSLKFEFFAPLECVQADCMHGPLVANDTGKREKGGAAQISLVMPDETTCKANSPPKGIPNGTSAPAPKRIAGLFMLLVLHPYYLTAAARVSPDRICSYSFVYCWATTG</sequence>
<dbReference type="EMBL" id="FTMS01000026">
    <property type="protein sequence ID" value="SIR02854.1"/>
    <property type="molecule type" value="Genomic_DNA"/>
</dbReference>
<dbReference type="Proteomes" id="UP000186400">
    <property type="component" value="Unassembled WGS sequence"/>
</dbReference>